<reference evidence="5" key="1">
    <citation type="submission" date="2016-11" db="EMBL/GenBank/DDBJ databases">
        <authorList>
            <person name="Varghese N."/>
            <person name="Submissions S."/>
        </authorList>
    </citation>
    <scope>NUCLEOTIDE SEQUENCE [LARGE SCALE GENOMIC DNA]</scope>
    <source>
        <strain evidence="5">DSM 9756</strain>
    </source>
</reference>
<dbReference type="RefSeq" id="WP_073037571.1">
    <property type="nucleotide sequence ID" value="NZ_FQVB01000008.1"/>
</dbReference>
<dbReference type="Gene3D" id="3.20.20.70">
    <property type="entry name" value="Aldolase class I"/>
    <property type="match status" value="1"/>
</dbReference>
<dbReference type="InterPro" id="IPR006218">
    <property type="entry name" value="DAHP1/KDSA"/>
</dbReference>
<organism evidence="4 5">
    <name type="scientific">Desulfacinum infernum DSM 9756</name>
    <dbReference type="NCBI Taxonomy" id="1121391"/>
    <lineage>
        <taxon>Bacteria</taxon>
        <taxon>Pseudomonadati</taxon>
        <taxon>Thermodesulfobacteriota</taxon>
        <taxon>Syntrophobacteria</taxon>
        <taxon>Syntrophobacterales</taxon>
        <taxon>Syntrophobacteraceae</taxon>
        <taxon>Desulfacinum</taxon>
    </lineage>
</organism>
<dbReference type="InterPro" id="IPR052899">
    <property type="entry name" value="Class-I_DAHP_synthase"/>
</dbReference>
<accession>A0A1M4X7W1</accession>
<dbReference type="Gene3D" id="3.30.70.1140">
    <property type="entry name" value="Phospho-2-dehydro-3-deoxyheptonate aldolase, domain 1"/>
    <property type="match status" value="1"/>
</dbReference>
<dbReference type="Pfam" id="PF00793">
    <property type="entry name" value="DAHP_synth_1"/>
    <property type="match status" value="1"/>
</dbReference>
<dbReference type="Pfam" id="PF18152">
    <property type="entry name" value="DAHP_snth_FXD"/>
    <property type="match status" value="1"/>
</dbReference>
<feature type="domain" description="DAHP synthase ferredoxin-like" evidence="3">
    <location>
        <begin position="1"/>
        <end position="66"/>
    </location>
</feature>
<evidence type="ECO:0000313" key="5">
    <source>
        <dbReference type="Proteomes" id="UP000184076"/>
    </source>
</evidence>
<proteinExistence type="predicted"/>
<dbReference type="NCBIfam" id="NF009239">
    <property type="entry name" value="PRK12595.1"/>
    <property type="match status" value="1"/>
</dbReference>
<name>A0A1M4X7W1_9BACT</name>
<evidence type="ECO:0000259" key="2">
    <source>
        <dbReference type="Pfam" id="PF00793"/>
    </source>
</evidence>
<dbReference type="NCBIfam" id="TIGR01361">
    <property type="entry name" value="DAHP_synth_Bsub"/>
    <property type="match status" value="1"/>
</dbReference>
<dbReference type="GO" id="GO:0016832">
    <property type="term" value="F:aldehyde-lyase activity"/>
    <property type="evidence" value="ECO:0007669"/>
    <property type="project" value="InterPro"/>
</dbReference>
<dbReference type="InterPro" id="IPR041071">
    <property type="entry name" value="DAHP_snth_FXD"/>
</dbReference>
<dbReference type="Proteomes" id="UP000184076">
    <property type="component" value="Unassembled WGS sequence"/>
</dbReference>
<dbReference type="EMBL" id="FQVB01000008">
    <property type="protein sequence ID" value="SHE89485.1"/>
    <property type="molecule type" value="Genomic_DNA"/>
</dbReference>
<dbReference type="GO" id="GO:0016740">
    <property type="term" value="F:transferase activity"/>
    <property type="evidence" value="ECO:0007669"/>
    <property type="project" value="UniProtKB-KW"/>
</dbReference>
<dbReference type="AlphaFoldDB" id="A0A1M4X7W1"/>
<feature type="domain" description="DAHP synthetase I/KDSA" evidence="2">
    <location>
        <begin position="83"/>
        <end position="321"/>
    </location>
</feature>
<dbReference type="InterPro" id="IPR013785">
    <property type="entry name" value="Aldolase_TIM"/>
</dbReference>
<dbReference type="PANTHER" id="PTHR43018">
    <property type="entry name" value="PHOSPHO-2-DEHYDRO-3-DEOXYHEPTONATE ALDOLASE"/>
    <property type="match status" value="1"/>
</dbReference>
<protein>
    <submittedName>
        <fullName evidence="4">3-deoxy-D-arabinoheptulosonate-7-phosphate synthase</fullName>
    </submittedName>
</protein>
<dbReference type="SUPFAM" id="SSF51569">
    <property type="entry name" value="Aldolase"/>
    <property type="match status" value="1"/>
</dbReference>
<evidence type="ECO:0000259" key="3">
    <source>
        <dbReference type="Pfam" id="PF18152"/>
    </source>
</evidence>
<keyword evidence="5" id="KW-1185">Reference proteome</keyword>
<dbReference type="NCBIfam" id="NF006421">
    <property type="entry name" value="PRK08673.1"/>
    <property type="match status" value="1"/>
</dbReference>
<dbReference type="STRING" id="1121391.SAMN02745206_01005"/>
<gene>
    <name evidence="4" type="ORF">SAMN02745206_01005</name>
</gene>
<dbReference type="OrthoDB" id="9802281at2"/>
<evidence type="ECO:0000256" key="1">
    <source>
        <dbReference type="ARBA" id="ARBA00022679"/>
    </source>
</evidence>
<dbReference type="InterPro" id="IPR006268">
    <property type="entry name" value="DAHP_syn_2"/>
</dbReference>
<keyword evidence="1" id="KW-0808">Transferase</keyword>
<dbReference type="GO" id="GO:0009073">
    <property type="term" value="P:aromatic amino acid family biosynthetic process"/>
    <property type="evidence" value="ECO:0007669"/>
    <property type="project" value="InterPro"/>
</dbReference>
<evidence type="ECO:0000313" key="4">
    <source>
        <dbReference type="EMBL" id="SHE89485.1"/>
    </source>
</evidence>
<dbReference type="PANTHER" id="PTHR43018:SF1">
    <property type="entry name" value="PROTEIN AROA(G)"/>
    <property type="match status" value="1"/>
</dbReference>
<sequence>MLIVMHKGAGEEEVAKVVQAIEARGLGARPIPGGERVAIGILHNRGPVDPNWVLGLPGVKEAIPVTRPYKLVSREFHPEDTVIRVGDVSIGNGGLVLIAGPCAIESEEQALTIARHVKEAGAQLFRGGAFKPRTSPYSFQGLGEEALRILKKVRQETGMPVVTEALDHTVYDLVEEAADIVQIGARNMQNFSLLRRAGQSRKPVLLKRGMSATLDEWLMAAEYILEGGNPHVILCERGIRTFAHHSRNTLDLSAVPVVRKESHLPIIVDPSHACGRRNQVIPLSRAAVAVGANGLMVEVHHKPDEALSDGAQSLYPEQFRRLCREIEPLIGLYSGAPDGSFAAERSSSRL</sequence>